<dbReference type="RefSeq" id="WP_184382507.1">
    <property type="nucleotide sequence ID" value="NZ_JACIDJ010000001.1"/>
</dbReference>
<evidence type="ECO:0008006" key="3">
    <source>
        <dbReference type="Google" id="ProtNLM"/>
    </source>
</evidence>
<organism evidence="1 2">
    <name type="scientific">Roseococcus suduntuyensis</name>
    <dbReference type="NCBI Taxonomy" id="455361"/>
    <lineage>
        <taxon>Bacteria</taxon>
        <taxon>Pseudomonadati</taxon>
        <taxon>Pseudomonadota</taxon>
        <taxon>Alphaproteobacteria</taxon>
        <taxon>Acetobacterales</taxon>
        <taxon>Roseomonadaceae</taxon>
        <taxon>Roseococcus</taxon>
    </lineage>
</organism>
<gene>
    <name evidence="1" type="ORF">GGQ83_001002</name>
</gene>
<dbReference type="InterPro" id="IPR021959">
    <property type="entry name" value="DUF3576"/>
</dbReference>
<name>A0A840AAL5_9PROT</name>
<protein>
    <recommendedName>
        <fullName evidence="3">DUF3576 domain-containing protein</fullName>
    </recommendedName>
</protein>
<evidence type="ECO:0000313" key="2">
    <source>
        <dbReference type="Proteomes" id="UP000553193"/>
    </source>
</evidence>
<dbReference type="Pfam" id="PF12100">
    <property type="entry name" value="DUF3576"/>
    <property type="match status" value="1"/>
</dbReference>
<proteinExistence type="predicted"/>
<keyword evidence="2" id="KW-1185">Reference proteome</keyword>
<comment type="caution">
    <text evidence="1">The sequence shown here is derived from an EMBL/GenBank/DDBJ whole genome shotgun (WGS) entry which is preliminary data.</text>
</comment>
<accession>A0A840AAL5</accession>
<dbReference type="Proteomes" id="UP000553193">
    <property type="component" value="Unassembled WGS sequence"/>
</dbReference>
<dbReference type="AlphaFoldDB" id="A0A840AAL5"/>
<sequence length="190" mass="20184">MTSQPQIPSAPSPAGARLLAAFTALALLAGCGAGQLRTPGDDEYNVSNRRDEALRLSGSASDGILIFGTDRTRRGGADAGGGPGLGVNAFLWRATLDTLSFMPLVSADPFGGVIITDWYSPPQASGERFKATAYVLGRQLRSDGVRVQVFRQVQQGGQWLDVPTASSTNTEMEDRVLTRARELRVMSAGR</sequence>
<evidence type="ECO:0000313" key="1">
    <source>
        <dbReference type="EMBL" id="MBB3897576.1"/>
    </source>
</evidence>
<reference evidence="1 2" key="1">
    <citation type="submission" date="2020-08" db="EMBL/GenBank/DDBJ databases">
        <title>Genomic Encyclopedia of Type Strains, Phase IV (KMG-IV): sequencing the most valuable type-strain genomes for metagenomic binning, comparative biology and taxonomic classification.</title>
        <authorList>
            <person name="Goeker M."/>
        </authorList>
    </citation>
    <scope>NUCLEOTIDE SEQUENCE [LARGE SCALE GENOMIC DNA]</scope>
    <source>
        <strain evidence="1 2">DSM 19979</strain>
    </source>
</reference>
<dbReference type="EMBL" id="JACIDJ010000001">
    <property type="protein sequence ID" value="MBB3897576.1"/>
    <property type="molecule type" value="Genomic_DNA"/>
</dbReference>